<sequence length="262" mass="29327">MELAQQEFIKKMRIAGKIAASTLEMIEQHIQPGVTSNILNKICHDYIISHDAVPAPLGYKGFPKSICTSVNHVICHGIPNDKLLKNGDIINIDVSLSKDGAFADTCKMYFVGQPSVMAKRIVQCAQECLYYAINQVKDNASIRNIGRVIQKNARKYGYSVVRNFCGHGIGRMLHQNPQILHYDDASYENQYMKAGMTFTIEPMINVGKPDVTILPDGWTAITKDRSLSAQYEHTLLVLSDGVEILTLRNEEDLSHIKSFIKV</sequence>
<dbReference type="InterPro" id="IPR002467">
    <property type="entry name" value="Pept_M24A_MAP1"/>
</dbReference>
<evidence type="ECO:0000256" key="3">
    <source>
        <dbReference type="ARBA" id="ARBA00022670"/>
    </source>
</evidence>
<feature type="binding site" evidence="6">
    <location>
        <position position="174"/>
    </location>
    <ligand>
        <name>substrate</name>
    </ligand>
</feature>
<evidence type="ECO:0000313" key="10">
    <source>
        <dbReference type="Proteomes" id="UP000033616"/>
    </source>
</evidence>
<dbReference type="InterPro" id="IPR036005">
    <property type="entry name" value="Creatinase/aminopeptidase-like"/>
</dbReference>
<dbReference type="HAMAP" id="MF_01974">
    <property type="entry name" value="MetAP_1"/>
    <property type="match status" value="1"/>
</dbReference>
<reference evidence="9 10" key="1">
    <citation type="submission" date="2015-02" db="EMBL/GenBank/DDBJ databases">
        <title>Genome Sequencing of Rickettsiales.</title>
        <authorList>
            <person name="Daugherty S.C."/>
            <person name="Su Q."/>
            <person name="Abolude K."/>
            <person name="Beier-Sexton M."/>
            <person name="Carlyon J.A."/>
            <person name="Carter R."/>
            <person name="Day N.P."/>
            <person name="Dumler S.J."/>
            <person name="Dyachenko V."/>
            <person name="Godinez A."/>
            <person name="Kurtti T.J."/>
            <person name="Lichay M."/>
            <person name="Mullins K.E."/>
            <person name="Ott S."/>
            <person name="Pappas-Brown V."/>
            <person name="Paris D.H."/>
            <person name="Patel P."/>
            <person name="Richards A.L."/>
            <person name="Sadzewicz L."/>
            <person name="Sears K."/>
            <person name="Seidman D."/>
            <person name="Sengamalay N."/>
            <person name="Stenos J."/>
            <person name="Tallon L.J."/>
            <person name="Vincent G."/>
            <person name="Fraser C.M."/>
            <person name="Munderloh U."/>
            <person name="Dunning-Hotopp J.C."/>
        </authorList>
    </citation>
    <scope>NUCLEOTIDE SEQUENCE [LARGE SCALE GENOMIC DNA]</scope>
    <source>
        <strain evidence="9 10">Fuller</strain>
    </source>
</reference>
<dbReference type="NCBIfam" id="TIGR00500">
    <property type="entry name" value="met_pdase_I"/>
    <property type="match status" value="1"/>
</dbReference>
<dbReference type="EC" id="3.4.11.18" evidence="6 7"/>
<dbReference type="GO" id="GO:0046872">
    <property type="term" value="F:metal ion binding"/>
    <property type="evidence" value="ECO:0007669"/>
    <property type="project" value="UniProtKB-UniRule"/>
</dbReference>
<feature type="binding site" evidence="6">
    <location>
        <position position="232"/>
    </location>
    <ligand>
        <name>a divalent metal cation</name>
        <dbReference type="ChEBI" id="CHEBI:60240"/>
        <label>1</label>
    </ligand>
</feature>
<dbReference type="EMBL" id="LANP01000011">
    <property type="protein sequence ID" value="KJV56266.1"/>
    <property type="molecule type" value="Genomic_DNA"/>
</dbReference>
<dbReference type="InterPro" id="IPR001714">
    <property type="entry name" value="Pept_M24_MAP"/>
</dbReference>
<dbReference type="GO" id="GO:0005829">
    <property type="term" value="C:cytosol"/>
    <property type="evidence" value="ECO:0007669"/>
    <property type="project" value="TreeGrafter"/>
</dbReference>
<dbReference type="PRINTS" id="PR00599">
    <property type="entry name" value="MAPEPTIDASE"/>
</dbReference>
<comment type="caution">
    <text evidence="9">The sequence shown here is derived from an EMBL/GenBank/DDBJ whole genome shotgun (WGS) entry which is preliminary data.</text>
</comment>
<dbReference type="RefSeq" id="WP_045797228.1">
    <property type="nucleotide sequence ID" value="NZ_LANP01000011.1"/>
</dbReference>
<keyword evidence="10" id="KW-1185">Reference proteome</keyword>
<comment type="cofactor">
    <cofactor evidence="6">
        <name>Co(2+)</name>
        <dbReference type="ChEBI" id="CHEBI:48828"/>
    </cofactor>
    <cofactor evidence="6">
        <name>Zn(2+)</name>
        <dbReference type="ChEBI" id="CHEBI:29105"/>
    </cofactor>
    <cofactor evidence="6">
        <name>Mn(2+)</name>
        <dbReference type="ChEBI" id="CHEBI:29035"/>
    </cofactor>
    <cofactor evidence="6">
        <name>Fe(2+)</name>
        <dbReference type="ChEBI" id="CHEBI:29033"/>
    </cofactor>
    <text evidence="6">Binds 2 divalent metal cations per subunit. Has a high-affinity and a low affinity metal-binding site. The true nature of the physiological cofactor is under debate. The enzyme is active with cobalt, zinc, manganese or divalent iron ions. Most likely, methionine aminopeptidases function as mononuclear Fe(2+)-metalloproteases under physiological conditions, and the catalytically relevant metal-binding site has been assigned to the histidine-containing high-affinity site.</text>
</comment>
<dbReference type="GO" id="GO:0004239">
    <property type="term" value="F:initiator methionyl aminopeptidase activity"/>
    <property type="evidence" value="ECO:0007669"/>
    <property type="project" value="UniProtKB-UniRule"/>
</dbReference>
<dbReference type="GO" id="GO:0070006">
    <property type="term" value="F:metalloaminopeptidase activity"/>
    <property type="evidence" value="ECO:0007669"/>
    <property type="project" value="UniProtKB-UniRule"/>
</dbReference>
<dbReference type="PANTHER" id="PTHR43330:SF27">
    <property type="entry name" value="METHIONINE AMINOPEPTIDASE"/>
    <property type="match status" value="1"/>
</dbReference>
<dbReference type="PANTHER" id="PTHR43330">
    <property type="entry name" value="METHIONINE AMINOPEPTIDASE"/>
    <property type="match status" value="1"/>
</dbReference>
<comment type="subunit">
    <text evidence="6">Monomer.</text>
</comment>
<evidence type="ECO:0000256" key="6">
    <source>
        <dbReference type="HAMAP-Rule" id="MF_01974"/>
    </source>
</evidence>
<gene>
    <name evidence="6 9" type="primary">map</name>
    <name evidence="9" type="ORF">OCHUTO_0531</name>
</gene>
<feature type="binding site" evidence="6">
    <location>
        <position position="232"/>
    </location>
    <ligand>
        <name>a divalent metal cation</name>
        <dbReference type="ChEBI" id="CHEBI:60240"/>
        <label>2</label>
        <note>catalytic</note>
    </ligand>
</feature>
<keyword evidence="2 6" id="KW-0031">Aminopeptidase</keyword>
<dbReference type="InterPro" id="IPR000994">
    <property type="entry name" value="Pept_M24"/>
</dbReference>
<evidence type="ECO:0000256" key="7">
    <source>
        <dbReference type="RuleBase" id="RU003653"/>
    </source>
</evidence>
<feature type="binding site" evidence="6">
    <location>
        <position position="201"/>
    </location>
    <ligand>
        <name>a divalent metal cation</name>
        <dbReference type="ChEBI" id="CHEBI:60240"/>
        <label>2</label>
        <note>catalytic</note>
    </ligand>
</feature>
<evidence type="ECO:0000256" key="5">
    <source>
        <dbReference type="ARBA" id="ARBA00022801"/>
    </source>
</evidence>
<dbReference type="OrthoDB" id="9802055at2"/>
<comment type="similarity">
    <text evidence="6">Belongs to the peptidase M24A family. Methionine aminopeptidase type 1 subfamily.</text>
</comment>
<comment type="function">
    <text evidence="1 6">Removes the N-terminal methionine from nascent proteins. The N-terminal methionine is often cleaved when the second residue in the primary sequence is small and uncharged (Met-Ala-, Cys, Gly, Pro, Ser, Thr, or Val). Requires deformylation of the N(alpha)-formylated initiator methionine before it can be hydrolyzed.</text>
</comment>
<name>A0A0F3MKU3_9RICK</name>
<evidence type="ECO:0000256" key="2">
    <source>
        <dbReference type="ARBA" id="ARBA00022438"/>
    </source>
</evidence>
<evidence type="ECO:0000256" key="4">
    <source>
        <dbReference type="ARBA" id="ARBA00022723"/>
    </source>
</evidence>
<dbReference type="SUPFAM" id="SSF55920">
    <property type="entry name" value="Creatinase/aminopeptidase"/>
    <property type="match status" value="1"/>
</dbReference>
<keyword evidence="4 6" id="KW-0479">Metal-binding</keyword>
<proteinExistence type="inferred from homology"/>
<comment type="catalytic activity">
    <reaction evidence="6 7">
        <text>Release of N-terminal amino acids, preferentially methionine, from peptides and arylamides.</text>
        <dbReference type="EC" id="3.4.11.18"/>
    </reaction>
</comment>
<dbReference type="PROSITE" id="PS00680">
    <property type="entry name" value="MAP_1"/>
    <property type="match status" value="1"/>
</dbReference>
<feature type="domain" description="Peptidase M24" evidence="8">
    <location>
        <begin position="10"/>
        <end position="237"/>
    </location>
</feature>
<keyword evidence="5 6" id="KW-0378">Hydrolase</keyword>
<dbReference type="Proteomes" id="UP000033616">
    <property type="component" value="Unassembled WGS sequence"/>
</dbReference>
<feature type="binding site" evidence="6">
    <location>
        <position position="76"/>
    </location>
    <ligand>
        <name>substrate</name>
    </ligand>
</feature>
<dbReference type="CDD" id="cd01086">
    <property type="entry name" value="MetAP1"/>
    <property type="match status" value="1"/>
</dbReference>
<feature type="binding site" evidence="6">
    <location>
        <position position="93"/>
    </location>
    <ligand>
        <name>a divalent metal cation</name>
        <dbReference type="ChEBI" id="CHEBI:60240"/>
        <label>1</label>
    </ligand>
</feature>
<organism evidence="9 10">
    <name type="scientific">Orientia chuto str. Dubai</name>
    <dbReference type="NCBI Taxonomy" id="1359168"/>
    <lineage>
        <taxon>Bacteria</taxon>
        <taxon>Pseudomonadati</taxon>
        <taxon>Pseudomonadota</taxon>
        <taxon>Alphaproteobacteria</taxon>
        <taxon>Rickettsiales</taxon>
        <taxon>Rickettsiaceae</taxon>
        <taxon>Rickettsieae</taxon>
        <taxon>Orientia</taxon>
    </lineage>
</organism>
<dbReference type="Pfam" id="PF00557">
    <property type="entry name" value="Peptidase_M24"/>
    <property type="match status" value="1"/>
</dbReference>
<dbReference type="Gene3D" id="3.90.230.10">
    <property type="entry name" value="Creatinase/methionine aminopeptidase superfamily"/>
    <property type="match status" value="1"/>
</dbReference>
<evidence type="ECO:0000259" key="8">
    <source>
        <dbReference type="Pfam" id="PF00557"/>
    </source>
</evidence>
<evidence type="ECO:0000256" key="1">
    <source>
        <dbReference type="ARBA" id="ARBA00002521"/>
    </source>
</evidence>
<protein>
    <recommendedName>
        <fullName evidence="6 7">Methionine aminopeptidase</fullName>
        <shortName evidence="6">MAP</shortName>
        <shortName evidence="6">MetAP</shortName>
        <ecNumber evidence="6 7">3.4.11.18</ecNumber>
    </recommendedName>
    <alternativeName>
        <fullName evidence="6">Peptidase M</fullName>
    </alternativeName>
</protein>
<feature type="binding site" evidence="6">
    <location>
        <position position="167"/>
    </location>
    <ligand>
        <name>a divalent metal cation</name>
        <dbReference type="ChEBI" id="CHEBI:60240"/>
        <label>2</label>
        <note>catalytic</note>
    </ligand>
</feature>
<keyword evidence="3 6" id="KW-0645">Protease</keyword>
<dbReference type="PATRIC" id="fig|1359168.3.peg.113"/>
<accession>A0A0F3MKU3</accession>
<dbReference type="STRING" id="1359168.OCHUTO_0531"/>
<dbReference type="AlphaFoldDB" id="A0A0F3MKU3"/>
<dbReference type="GO" id="GO:0006508">
    <property type="term" value="P:proteolysis"/>
    <property type="evidence" value="ECO:0007669"/>
    <property type="project" value="UniProtKB-KW"/>
</dbReference>
<feature type="binding site" evidence="6">
    <location>
        <position position="104"/>
    </location>
    <ligand>
        <name>a divalent metal cation</name>
        <dbReference type="ChEBI" id="CHEBI:60240"/>
        <label>2</label>
        <note>catalytic</note>
    </ligand>
</feature>
<feature type="binding site" evidence="6">
    <location>
        <position position="104"/>
    </location>
    <ligand>
        <name>a divalent metal cation</name>
        <dbReference type="ChEBI" id="CHEBI:60240"/>
        <label>1</label>
    </ligand>
</feature>
<evidence type="ECO:0000313" key="9">
    <source>
        <dbReference type="EMBL" id="KJV56266.1"/>
    </source>
</evidence>